<keyword evidence="3" id="KW-1185">Reference proteome</keyword>
<evidence type="ECO:0000313" key="2">
    <source>
        <dbReference type="EMBL" id="KAE9387476.1"/>
    </source>
</evidence>
<protein>
    <submittedName>
        <fullName evidence="2">Uncharacterized protein</fullName>
    </submittedName>
</protein>
<feature type="transmembrane region" description="Helical" evidence="1">
    <location>
        <begin position="110"/>
        <end position="133"/>
    </location>
</feature>
<organism evidence="2 3">
    <name type="scientific">Gymnopus androsaceus JB14</name>
    <dbReference type="NCBI Taxonomy" id="1447944"/>
    <lineage>
        <taxon>Eukaryota</taxon>
        <taxon>Fungi</taxon>
        <taxon>Dikarya</taxon>
        <taxon>Basidiomycota</taxon>
        <taxon>Agaricomycotina</taxon>
        <taxon>Agaricomycetes</taxon>
        <taxon>Agaricomycetidae</taxon>
        <taxon>Agaricales</taxon>
        <taxon>Marasmiineae</taxon>
        <taxon>Omphalotaceae</taxon>
        <taxon>Gymnopus</taxon>
    </lineage>
</organism>
<feature type="transmembrane region" description="Helical" evidence="1">
    <location>
        <begin position="164"/>
        <end position="183"/>
    </location>
</feature>
<sequence>MVTAVAEAPGRPHLHTCTRIAAPTHPRPLTMEYIVIRIPRLLSTSLSIIVLLSFLFLIPALVLSVLNRDLEVEGLGLTAIILTVLLHSVILGLTYRVAKTTEPGTPFIPRYFTTAGTVCTYALGAFWFLAFAINTQDVVNGPNLEFSEEVNARWRFGVEVGESVIMGIEAVLAITLAVYCTIVRKRVKKNRANIMVQHPAALASTSTIETVVPNILHDDEPRERSRFSSDSMIVRPPATLKKKPSLLFSKGQIAGPSPLRVVLSTRENNSNTIYRPSQRY</sequence>
<dbReference type="AlphaFoldDB" id="A0A6A4GPW3"/>
<evidence type="ECO:0000256" key="1">
    <source>
        <dbReference type="SAM" id="Phobius"/>
    </source>
</evidence>
<name>A0A6A4GPW3_9AGAR</name>
<dbReference type="EMBL" id="ML769798">
    <property type="protein sequence ID" value="KAE9387476.1"/>
    <property type="molecule type" value="Genomic_DNA"/>
</dbReference>
<proteinExistence type="predicted"/>
<accession>A0A6A4GPW3</accession>
<keyword evidence="1" id="KW-1133">Transmembrane helix</keyword>
<keyword evidence="1" id="KW-0472">Membrane</keyword>
<feature type="transmembrane region" description="Helical" evidence="1">
    <location>
        <begin position="75"/>
        <end position="98"/>
    </location>
</feature>
<gene>
    <name evidence="2" type="ORF">BT96DRAFT_1005083</name>
</gene>
<evidence type="ECO:0000313" key="3">
    <source>
        <dbReference type="Proteomes" id="UP000799118"/>
    </source>
</evidence>
<reference evidence="2" key="1">
    <citation type="journal article" date="2019" name="Environ. Microbiol.">
        <title>Fungal ecological strategies reflected in gene transcription - a case study of two litter decomposers.</title>
        <authorList>
            <person name="Barbi F."/>
            <person name="Kohler A."/>
            <person name="Barry K."/>
            <person name="Baskaran P."/>
            <person name="Daum C."/>
            <person name="Fauchery L."/>
            <person name="Ihrmark K."/>
            <person name="Kuo A."/>
            <person name="LaButti K."/>
            <person name="Lipzen A."/>
            <person name="Morin E."/>
            <person name="Grigoriev I.V."/>
            <person name="Henrissat B."/>
            <person name="Lindahl B."/>
            <person name="Martin F."/>
        </authorList>
    </citation>
    <scope>NUCLEOTIDE SEQUENCE</scope>
    <source>
        <strain evidence="2">JB14</strain>
    </source>
</reference>
<dbReference type="Proteomes" id="UP000799118">
    <property type="component" value="Unassembled WGS sequence"/>
</dbReference>
<feature type="transmembrane region" description="Helical" evidence="1">
    <location>
        <begin position="41"/>
        <end position="63"/>
    </location>
</feature>
<keyword evidence="1" id="KW-0812">Transmembrane</keyword>
<dbReference type="OrthoDB" id="10265923at2759"/>